<name>A0A240UNM5_9GAMM</name>
<dbReference type="InterPro" id="IPR007044">
    <property type="entry name" value="Cyclodeamin/CycHdrlase"/>
</dbReference>
<dbReference type="InterPro" id="IPR036178">
    <property type="entry name" value="Formintransfe-cycloase-like_sf"/>
</dbReference>
<dbReference type="KEGG" id="kma:B9H00_06405"/>
<evidence type="ECO:0000313" key="1">
    <source>
        <dbReference type="EMBL" id="ART62725.1"/>
    </source>
</evidence>
<dbReference type="AlphaFoldDB" id="A0A240UNM5"/>
<dbReference type="RefSeq" id="WP_086899955.1">
    <property type="nucleotide sequence ID" value="NZ_CP021358.1"/>
</dbReference>
<evidence type="ECO:0000313" key="2">
    <source>
        <dbReference type="Proteomes" id="UP000194457"/>
    </source>
</evidence>
<accession>A0A240UNM5</accession>
<dbReference type="OrthoDB" id="7030912at2"/>
<dbReference type="SUPFAM" id="SSF101262">
    <property type="entry name" value="Methenyltetrahydrofolate cyclohydrolase-like"/>
    <property type="match status" value="1"/>
</dbReference>
<sequence>MTQQDDSLWQHRLSDFRDAVAREPMPGCGATAVVSADLGLALVLKGLNLSQQHDASASRQALIEEGESLKTRLSPLAEEDVAAFEAFMAAVGRDREDDGRTRAIHEAADTAVEVPLKTAHLCDAALALAHQARDNIERQFMSDAIAGARLIHAALHGVLLNVEANAGRLGSDAARDRALHARQGLAQRADAVLATITTGALPQA</sequence>
<proteinExistence type="predicted"/>
<gene>
    <name evidence="1" type="ORF">B9H00_06405</name>
</gene>
<organism evidence="1 2">
    <name type="scientific">Kushneria marisflavi</name>
    <dbReference type="NCBI Taxonomy" id="157779"/>
    <lineage>
        <taxon>Bacteria</taxon>
        <taxon>Pseudomonadati</taxon>
        <taxon>Pseudomonadota</taxon>
        <taxon>Gammaproteobacteria</taxon>
        <taxon>Oceanospirillales</taxon>
        <taxon>Halomonadaceae</taxon>
        <taxon>Kushneria</taxon>
    </lineage>
</organism>
<reference evidence="1 2" key="1">
    <citation type="submission" date="2017-05" db="EMBL/GenBank/DDBJ databases">
        <authorList>
            <person name="Song R."/>
            <person name="Chenine A.L."/>
            <person name="Ruprecht R.M."/>
        </authorList>
    </citation>
    <scope>NUCLEOTIDE SEQUENCE [LARGE SCALE GENOMIC DNA]</scope>
    <source>
        <strain evidence="1">SW32</strain>
    </source>
</reference>
<protein>
    <submittedName>
        <fullName evidence="1">Uncharacterized protein</fullName>
    </submittedName>
</protein>
<dbReference type="EMBL" id="CP021358">
    <property type="protein sequence ID" value="ART62725.1"/>
    <property type="molecule type" value="Genomic_DNA"/>
</dbReference>
<dbReference type="Proteomes" id="UP000194457">
    <property type="component" value="Chromosome"/>
</dbReference>
<dbReference type="GO" id="GO:0003824">
    <property type="term" value="F:catalytic activity"/>
    <property type="evidence" value="ECO:0007669"/>
    <property type="project" value="InterPro"/>
</dbReference>
<keyword evidence="2" id="KW-1185">Reference proteome</keyword>
<dbReference type="Pfam" id="PF04961">
    <property type="entry name" value="FTCD_C"/>
    <property type="match status" value="1"/>
</dbReference>
<dbReference type="Gene3D" id="1.20.120.680">
    <property type="entry name" value="Formiminotetrahydrofolate cyclodeaminase monomer, up-and-down helical bundle"/>
    <property type="match status" value="1"/>
</dbReference>